<protein>
    <recommendedName>
        <fullName evidence="2">Apple domain-containing protein</fullName>
    </recommendedName>
</protein>
<evidence type="ECO:0000256" key="1">
    <source>
        <dbReference type="SAM" id="Phobius"/>
    </source>
</evidence>
<reference evidence="3" key="2">
    <citation type="journal article" date="2024" name="Plant">
        <title>Genomic evolution and insights into agronomic trait innovations of Sesamum species.</title>
        <authorList>
            <person name="Miao H."/>
            <person name="Wang L."/>
            <person name="Qu L."/>
            <person name="Liu H."/>
            <person name="Sun Y."/>
            <person name="Le M."/>
            <person name="Wang Q."/>
            <person name="Wei S."/>
            <person name="Zheng Y."/>
            <person name="Lin W."/>
            <person name="Duan Y."/>
            <person name="Cao H."/>
            <person name="Xiong S."/>
            <person name="Wang X."/>
            <person name="Wei L."/>
            <person name="Li C."/>
            <person name="Ma Q."/>
            <person name="Ju M."/>
            <person name="Zhao R."/>
            <person name="Li G."/>
            <person name="Mu C."/>
            <person name="Tian Q."/>
            <person name="Mei H."/>
            <person name="Zhang T."/>
            <person name="Gao T."/>
            <person name="Zhang H."/>
        </authorList>
    </citation>
    <scope>NUCLEOTIDE SEQUENCE</scope>
    <source>
        <strain evidence="3">KEN1</strain>
    </source>
</reference>
<dbReference type="PROSITE" id="PS50948">
    <property type="entry name" value="PAN"/>
    <property type="match status" value="1"/>
</dbReference>
<keyword evidence="1" id="KW-0812">Transmembrane</keyword>
<dbReference type="InterPro" id="IPR003609">
    <property type="entry name" value="Pan_app"/>
</dbReference>
<evidence type="ECO:0000313" key="3">
    <source>
        <dbReference type="EMBL" id="KAL0406469.1"/>
    </source>
</evidence>
<reference evidence="3" key="1">
    <citation type="submission" date="2020-06" db="EMBL/GenBank/DDBJ databases">
        <authorList>
            <person name="Li T."/>
            <person name="Hu X."/>
            <person name="Zhang T."/>
            <person name="Song X."/>
            <person name="Zhang H."/>
            <person name="Dai N."/>
            <person name="Sheng W."/>
            <person name="Hou X."/>
            <person name="Wei L."/>
        </authorList>
    </citation>
    <scope>NUCLEOTIDE SEQUENCE</scope>
    <source>
        <strain evidence="3">KEN1</strain>
        <tissue evidence="3">Leaf</tissue>
    </source>
</reference>
<feature type="domain" description="Apple" evidence="2">
    <location>
        <begin position="1"/>
        <end position="52"/>
    </location>
</feature>
<feature type="transmembrane region" description="Helical" evidence="1">
    <location>
        <begin position="80"/>
        <end position="105"/>
    </location>
</feature>
<gene>
    <name evidence="3" type="ORF">Slati_3960800</name>
</gene>
<proteinExistence type="predicted"/>
<sequence length="118" mass="12734">MKSCKEACFKNCSCKAAVFRYGSNSSDGECYLPSQIFSLMNNDKDQTYNNSVSLKVEIAPIVTGPEAGISPGGSDRKESFLGPVLGSTLGILCAAVAIGTAVFVYRRKKEVKKLRRTI</sequence>
<keyword evidence="1" id="KW-1133">Transmembrane helix</keyword>
<keyword evidence="1" id="KW-0472">Membrane</keyword>
<comment type="caution">
    <text evidence="3">The sequence shown here is derived from an EMBL/GenBank/DDBJ whole genome shotgun (WGS) entry which is preliminary data.</text>
</comment>
<dbReference type="EMBL" id="JACGWN010000014">
    <property type="protein sequence ID" value="KAL0406469.1"/>
    <property type="molecule type" value="Genomic_DNA"/>
</dbReference>
<accession>A0AAW2TPR5</accession>
<name>A0AAW2TPR5_9LAMI</name>
<organism evidence="3">
    <name type="scientific">Sesamum latifolium</name>
    <dbReference type="NCBI Taxonomy" id="2727402"/>
    <lineage>
        <taxon>Eukaryota</taxon>
        <taxon>Viridiplantae</taxon>
        <taxon>Streptophyta</taxon>
        <taxon>Embryophyta</taxon>
        <taxon>Tracheophyta</taxon>
        <taxon>Spermatophyta</taxon>
        <taxon>Magnoliopsida</taxon>
        <taxon>eudicotyledons</taxon>
        <taxon>Gunneridae</taxon>
        <taxon>Pentapetalae</taxon>
        <taxon>asterids</taxon>
        <taxon>lamiids</taxon>
        <taxon>Lamiales</taxon>
        <taxon>Pedaliaceae</taxon>
        <taxon>Sesamum</taxon>
    </lineage>
</organism>
<evidence type="ECO:0000259" key="2">
    <source>
        <dbReference type="PROSITE" id="PS50948"/>
    </source>
</evidence>
<dbReference type="AlphaFoldDB" id="A0AAW2TPR5"/>